<accession>A0A6C2TXM4</accession>
<evidence type="ECO:0000313" key="2">
    <source>
        <dbReference type="Proteomes" id="UP000366872"/>
    </source>
</evidence>
<dbReference type="AlphaFoldDB" id="A0A6C2TXM4"/>
<evidence type="ECO:0000313" key="1">
    <source>
        <dbReference type="EMBL" id="VGO12468.1"/>
    </source>
</evidence>
<organism evidence="1 2">
    <name type="scientific">Pontiella desulfatans</name>
    <dbReference type="NCBI Taxonomy" id="2750659"/>
    <lineage>
        <taxon>Bacteria</taxon>
        <taxon>Pseudomonadati</taxon>
        <taxon>Kiritimatiellota</taxon>
        <taxon>Kiritimatiellia</taxon>
        <taxon>Kiritimatiellales</taxon>
        <taxon>Pontiellaceae</taxon>
        <taxon>Pontiella</taxon>
    </lineage>
</organism>
<dbReference type="EMBL" id="CAAHFG010000001">
    <property type="protein sequence ID" value="VGO12468.1"/>
    <property type="molecule type" value="Genomic_DNA"/>
</dbReference>
<gene>
    <name evidence="1" type="ORF">PDESU_01021</name>
</gene>
<sequence>MLSGCSSLKTHSWVNPEFQEHSIGKTAVLATFEDEYLAGQFEAIFAERLRNFVPAVSLRAAVTNFTELDKKQIENLLKRNQVQTLIVTHRVGSVDRTQLVPYGVSYQTYATSSGSCSTYCSSYQLDEAAASFLDNTIETSIFDVRSGKMVWSGLKEVYSFNSKASNMERVVDGIVWDLEARGMLKATMVF</sequence>
<proteinExistence type="predicted"/>
<protein>
    <recommendedName>
        <fullName evidence="3">DUF4136 domain-containing protein</fullName>
    </recommendedName>
</protein>
<dbReference type="Proteomes" id="UP000366872">
    <property type="component" value="Unassembled WGS sequence"/>
</dbReference>
<keyword evidence="2" id="KW-1185">Reference proteome</keyword>
<evidence type="ECO:0008006" key="3">
    <source>
        <dbReference type="Google" id="ProtNLM"/>
    </source>
</evidence>
<name>A0A6C2TXM4_PONDE</name>
<reference evidence="1 2" key="1">
    <citation type="submission" date="2019-04" db="EMBL/GenBank/DDBJ databases">
        <authorList>
            <person name="Van Vliet M D."/>
        </authorList>
    </citation>
    <scope>NUCLEOTIDE SEQUENCE [LARGE SCALE GENOMIC DNA]</scope>
    <source>
        <strain evidence="1 2">F1</strain>
    </source>
</reference>